<dbReference type="PANTHER" id="PTHR43811">
    <property type="entry name" value="FKBP-TYPE PEPTIDYL-PROLYL CIS-TRANS ISOMERASE FKPA"/>
    <property type="match status" value="1"/>
</dbReference>
<dbReference type="PROSITE" id="PS50059">
    <property type="entry name" value="FKBP_PPIASE"/>
    <property type="match status" value="1"/>
</dbReference>
<dbReference type="Gene3D" id="1.10.287.460">
    <property type="entry name" value="Peptidyl-prolyl cis-trans isomerase, FKBP-type, N-terminal domain"/>
    <property type="match status" value="1"/>
</dbReference>
<dbReference type="EC" id="5.2.1.8" evidence="6"/>
<accession>A0A150Y0M6</accession>
<dbReference type="FunFam" id="3.10.50.40:FF:000006">
    <property type="entry name" value="Peptidyl-prolyl cis-trans isomerase"/>
    <property type="match status" value="1"/>
</dbReference>
<dbReference type="Pfam" id="PF00254">
    <property type="entry name" value="FKBP_C"/>
    <property type="match status" value="1"/>
</dbReference>
<dbReference type="InterPro" id="IPR001179">
    <property type="entry name" value="PPIase_FKBP_dom"/>
</dbReference>
<dbReference type="GO" id="GO:0006457">
    <property type="term" value="P:protein folding"/>
    <property type="evidence" value="ECO:0007669"/>
    <property type="project" value="InterPro"/>
</dbReference>
<protein>
    <recommendedName>
        <fullName evidence="6">Peptidyl-prolyl cis-trans isomerase</fullName>
        <ecNumber evidence="6">5.2.1.8</ecNumber>
    </recommendedName>
</protein>
<dbReference type="Gene3D" id="3.10.50.40">
    <property type="match status" value="1"/>
</dbReference>
<comment type="caution">
    <text evidence="8">The sequence shown here is derived from an EMBL/GenBank/DDBJ whole genome shotgun (WGS) entry which is preliminary data.</text>
</comment>
<feature type="domain" description="PPIase FKBP-type" evidence="7">
    <location>
        <begin position="136"/>
        <end position="221"/>
    </location>
</feature>
<dbReference type="InterPro" id="IPR000774">
    <property type="entry name" value="PPIase_FKBP_N"/>
</dbReference>
<dbReference type="RefSeq" id="WP_062301268.1">
    <property type="nucleotide sequence ID" value="NZ_LRPB01000023.1"/>
</dbReference>
<evidence type="ECO:0000256" key="4">
    <source>
        <dbReference type="ARBA" id="ARBA00023235"/>
    </source>
</evidence>
<dbReference type="GO" id="GO:0003755">
    <property type="term" value="F:peptidyl-prolyl cis-trans isomerase activity"/>
    <property type="evidence" value="ECO:0007669"/>
    <property type="project" value="UniProtKB-UniRule"/>
</dbReference>
<keyword evidence="4 5" id="KW-0413">Isomerase</keyword>
<keyword evidence="3 5" id="KW-0697">Rotamase</keyword>
<evidence type="ECO:0000313" key="9">
    <source>
        <dbReference type="Proteomes" id="UP000075663"/>
    </source>
</evidence>
<evidence type="ECO:0000256" key="2">
    <source>
        <dbReference type="ARBA" id="ARBA00006577"/>
    </source>
</evidence>
<dbReference type="PANTHER" id="PTHR43811:SF19">
    <property type="entry name" value="39 KDA FK506-BINDING NUCLEAR PROTEIN"/>
    <property type="match status" value="1"/>
</dbReference>
<dbReference type="InterPro" id="IPR036944">
    <property type="entry name" value="PPIase_FKBP_N_sf"/>
</dbReference>
<evidence type="ECO:0000256" key="1">
    <source>
        <dbReference type="ARBA" id="ARBA00000971"/>
    </source>
</evidence>
<dbReference type="SUPFAM" id="SSF54534">
    <property type="entry name" value="FKBP-like"/>
    <property type="match status" value="1"/>
</dbReference>
<sequence length="221" mass="23617">MKNILSIGVVILLATAIGCSSDNGTMPIAQMKTQQDSLSYAYGVQIAEMLKQQNKTLDADMVAAAVKEALADTAQLSLEQCQEILIADQQRAMEGMKNESEAFLAENATKPGVQTTASGLQYKIIQEGTGASPKAEDTVTIHYTGKLLDGNVFDSSVGGEPLTYPVGQFIQGWIEGLQLMKLGGKMELYIPSNLAYGERGISGAIPPNAALIFEIELLDIK</sequence>
<dbReference type="STRING" id="1914963.AWW67_04605"/>
<dbReference type="Pfam" id="PF01346">
    <property type="entry name" value="FKBP_N"/>
    <property type="match status" value="1"/>
</dbReference>
<evidence type="ECO:0000313" key="8">
    <source>
        <dbReference type="EMBL" id="KYG84395.1"/>
    </source>
</evidence>
<comment type="catalytic activity">
    <reaction evidence="1 5 6">
        <text>[protein]-peptidylproline (omega=180) = [protein]-peptidylproline (omega=0)</text>
        <dbReference type="Rhea" id="RHEA:16237"/>
        <dbReference type="Rhea" id="RHEA-COMP:10747"/>
        <dbReference type="Rhea" id="RHEA-COMP:10748"/>
        <dbReference type="ChEBI" id="CHEBI:83833"/>
        <dbReference type="ChEBI" id="CHEBI:83834"/>
        <dbReference type="EC" id="5.2.1.8"/>
    </reaction>
</comment>
<evidence type="ECO:0000256" key="6">
    <source>
        <dbReference type="RuleBase" id="RU003915"/>
    </source>
</evidence>
<dbReference type="EMBL" id="LRPB01000023">
    <property type="protein sequence ID" value="KYG84395.1"/>
    <property type="molecule type" value="Genomic_DNA"/>
</dbReference>
<comment type="similarity">
    <text evidence="2 6">Belongs to the FKBP-type PPIase family.</text>
</comment>
<evidence type="ECO:0000256" key="3">
    <source>
        <dbReference type="ARBA" id="ARBA00023110"/>
    </source>
</evidence>
<proteinExistence type="inferred from homology"/>
<name>A0A150Y0M6_9BACT</name>
<dbReference type="InterPro" id="IPR046357">
    <property type="entry name" value="PPIase_dom_sf"/>
</dbReference>
<reference evidence="8 9" key="1">
    <citation type="submission" date="2016-01" db="EMBL/GenBank/DDBJ databases">
        <title>Genome sequencing of Roseivirga seohaensis SW-152.</title>
        <authorList>
            <person name="Selvaratnam C."/>
            <person name="Thevarajoo S."/>
            <person name="Goh K.M."/>
            <person name="Ee R."/>
            <person name="Chan K.-G."/>
            <person name="Chong C.S."/>
        </authorList>
    </citation>
    <scope>NUCLEOTIDE SEQUENCE [LARGE SCALE GENOMIC DNA]</scope>
    <source>
        <strain evidence="8 9">SW-152</strain>
    </source>
</reference>
<dbReference type="PROSITE" id="PS51257">
    <property type="entry name" value="PROKAR_LIPOPROTEIN"/>
    <property type="match status" value="1"/>
</dbReference>
<evidence type="ECO:0000259" key="7">
    <source>
        <dbReference type="PROSITE" id="PS50059"/>
    </source>
</evidence>
<organism evidence="8 9">
    <name type="scientific">Roseivirga seohaensis</name>
    <dbReference type="NCBI Taxonomy" id="1914963"/>
    <lineage>
        <taxon>Bacteria</taxon>
        <taxon>Pseudomonadati</taxon>
        <taxon>Bacteroidota</taxon>
        <taxon>Cytophagia</taxon>
        <taxon>Cytophagales</taxon>
        <taxon>Roseivirgaceae</taxon>
        <taxon>Roseivirga</taxon>
    </lineage>
</organism>
<dbReference type="Proteomes" id="UP000075663">
    <property type="component" value="Unassembled WGS sequence"/>
</dbReference>
<gene>
    <name evidence="8" type="ORF">AWW67_04605</name>
</gene>
<dbReference type="AlphaFoldDB" id="A0A150Y0M6"/>
<evidence type="ECO:0000256" key="5">
    <source>
        <dbReference type="PROSITE-ProRule" id="PRU00277"/>
    </source>
</evidence>